<dbReference type="NCBIfam" id="NF000940">
    <property type="entry name" value="PRK00094.1-2"/>
    <property type="match status" value="1"/>
</dbReference>
<feature type="active site" description="Proton acceptor" evidence="14 15">
    <location>
        <position position="198"/>
    </location>
</feature>
<comment type="function">
    <text evidence="14">Catalyzes the reduction of the glycolytic intermediate dihydroxyacetone phosphate (DHAP) to sn-glycerol 3-phosphate (G3P), the key precursor for phospholipid synthesis.</text>
</comment>
<dbReference type="PANTHER" id="PTHR11728">
    <property type="entry name" value="GLYCEROL-3-PHOSPHATE DEHYDROGENASE"/>
    <property type="match status" value="1"/>
</dbReference>
<feature type="binding site" evidence="14">
    <location>
        <position position="112"/>
    </location>
    <ligand>
        <name>NADPH</name>
        <dbReference type="ChEBI" id="CHEBI:57783"/>
    </ligand>
</feature>
<feature type="binding site" evidence="14">
    <location>
        <position position="286"/>
    </location>
    <ligand>
        <name>NADPH</name>
        <dbReference type="ChEBI" id="CHEBI:57783"/>
    </ligand>
</feature>
<dbReference type="FunFam" id="3.40.50.720:FF:000019">
    <property type="entry name" value="Glycerol-3-phosphate dehydrogenase [NAD(P)+]"/>
    <property type="match status" value="1"/>
</dbReference>
<dbReference type="Gene3D" id="3.40.50.720">
    <property type="entry name" value="NAD(P)-binding Rossmann-like Domain"/>
    <property type="match status" value="1"/>
</dbReference>
<dbReference type="PANTHER" id="PTHR11728:SF1">
    <property type="entry name" value="GLYCEROL-3-PHOSPHATE DEHYDROGENASE [NAD(+)] 2, CHLOROPLASTIC"/>
    <property type="match status" value="1"/>
</dbReference>
<keyword evidence="7 14" id="KW-0443">Lipid metabolism</keyword>
<comment type="catalytic activity">
    <reaction evidence="10">
        <text>sn-glycerol 3-phosphate + NADP(+) = dihydroxyacetone phosphate + NADPH + H(+)</text>
        <dbReference type="Rhea" id="RHEA:11096"/>
        <dbReference type="ChEBI" id="CHEBI:15378"/>
        <dbReference type="ChEBI" id="CHEBI:57597"/>
        <dbReference type="ChEBI" id="CHEBI:57642"/>
        <dbReference type="ChEBI" id="CHEBI:57783"/>
        <dbReference type="ChEBI" id="CHEBI:58349"/>
        <dbReference type="EC" id="1.1.1.94"/>
    </reaction>
    <physiologicalReaction direction="right-to-left" evidence="10">
        <dbReference type="Rhea" id="RHEA:11098"/>
    </physiologicalReaction>
</comment>
<evidence type="ECO:0000259" key="19">
    <source>
        <dbReference type="Pfam" id="PF01210"/>
    </source>
</evidence>
<dbReference type="InterPro" id="IPR006109">
    <property type="entry name" value="G3P_DH_NAD-dep_C"/>
</dbReference>
<accession>K9EBU5</accession>
<feature type="binding site" evidence="17">
    <location>
        <position position="147"/>
    </location>
    <ligand>
        <name>NAD(+)</name>
        <dbReference type="ChEBI" id="CHEBI:57540"/>
    </ligand>
</feature>
<feature type="binding site" evidence="14">
    <location>
        <position position="145"/>
    </location>
    <ligand>
        <name>sn-glycerol 3-phosphate</name>
        <dbReference type="ChEBI" id="CHEBI:57597"/>
    </ligand>
</feature>
<dbReference type="FunFam" id="1.10.1040.10:FF:000001">
    <property type="entry name" value="Glycerol-3-phosphate dehydrogenase [NAD(P)+]"/>
    <property type="match status" value="1"/>
</dbReference>
<evidence type="ECO:0000256" key="7">
    <source>
        <dbReference type="ARBA" id="ARBA00023098"/>
    </source>
</evidence>
<proteinExistence type="inferred from homology"/>
<dbReference type="EC" id="1.1.1.94" evidence="11 14"/>
<dbReference type="PIRSF" id="PIRSF000114">
    <property type="entry name" value="Glycerol-3-P_dh"/>
    <property type="match status" value="1"/>
</dbReference>
<feature type="binding site" evidence="14">
    <location>
        <position position="112"/>
    </location>
    <ligand>
        <name>sn-glycerol 3-phosphate</name>
        <dbReference type="ChEBI" id="CHEBI:57597"/>
    </ligand>
</feature>
<evidence type="ECO:0000256" key="18">
    <source>
        <dbReference type="RuleBase" id="RU000437"/>
    </source>
</evidence>
<keyword evidence="3 14" id="KW-0547">Nucleotide-binding</keyword>
<feature type="binding site" evidence="14">
    <location>
        <position position="55"/>
    </location>
    <ligand>
        <name>NADPH</name>
        <dbReference type="ChEBI" id="CHEBI:57783"/>
    </ligand>
</feature>
<dbReference type="EMBL" id="AGXA01000022">
    <property type="protein sequence ID" value="EKU93291.1"/>
    <property type="molecule type" value="Genomic_DNA"/>
</dbReference>
<feature type="binding site" evidence="14">
    <location>
        <position position="288"/>
    </location>
    <ligand>
        <name>NADPH</name>
        <dbReference type="ChEBI" id="CHEBI:57783"/>
    </ligand>
</feature>
<dbReference type="STRING" id="883081.HMPREF9698_01452"/>
<evidence type="ECO:0000259" key="20">
    <source>
        <dbReference type="Pfam" id="PF07479"/>
    </source>
</evidence>
<evidence type="ECO:0000256" key="14">
    <source>
        <dbReference type="HAMAP-Rule" id="MF_00394"/>
    </source>
</evidence>
<dbReference type="PROSITE" id="PS00957">
    <property type="entry name" value="NAD_G3PDH"/>
    <property type="match status" value="1"/>
</dbReference>
<dbReference type="PRINTS" id="PR00077">
    <property type="entry name" value="GPDHDRGNASE"/>
</dbReference>
<dbReference type="HOGENOM" id="CLU_033449_0_2_9"/>
<evidence type="ECO:0000256" key="8">
    <source>
        <dbReference type="ARBA" id="ARBA00023209"/>
    </source>
</evidence>
<evidence type="ECO:0000256" key="2">
    <source>
        <dbReference type="ARBA" id="ARBA00022516"/>
    </source>
</evidence>
<feature type="binding site" evidence="14">
    <location>
        <position position="143"/>
    </location>
    <ligand>
        <name>sn-glycerol 3-phosphate</name>
        <dbReference type="ChEBI" id="CHEBI:57597"/>
    </ligand>
</feature>
<evidence type="ECO:0000256" key="4">
    <source>
        <dbReference type="ARBA" id="ARBA00022857"/>
    </source>
</evidence>
<dbReference type="GO" id="GO:0051287">
    <property type="term" value="F:NAD binding"/>
    <property type="evidence" value="ECO:0007669"/>
    <property type="project" value="InterPro"/>
</dbReference>
<dbReference type="Pfam" id="PF07479">
    <property type="entry name" value="NAD_Gly3P_dh_C"/>
    <property type="match status" value="1"/>
</dbReference>
<feature type="binding site" evidence="14">
    <location>
        <position position="262"/>
    </location>
    <ligand>
        <name>NADPH</name>
        <dbReference type="ChEBI" id="CHEBI:57783"/>
    </ligand>
</feature>
<keyword evidence="22" id="KW-1185">Reference proteome</keyword>
<protein>
    <recommendedName>
        <fullName evidence="12 14">Glycerol-3-phosphate dehydrogenase [NAD(P)+]</fullName>
        <ecNumber evidence="11 14">1.1.1.94</ecNumber>
    </recommendedName>
    <alternativeName>
        <fullName evidence="14">NAD(P)(+)-dependent glycerol-3-phosphate dehydrogenase</fullName>
    </alternativeName>
    <alternativeName>
        <fullName evidence="13 14">NAD(P)H-dependent dihydroxyacetone-phosphate reductase</fullName>
    </alternativeName>
</protein>
<feature type="binding site" evidence="14">
    <location>
        <position position="251"/>
    </location>
    <ligand>
        <name>sn-glycerol 3-phosphate</name>
        <dbReference type="ChEBI" id="CHEBI:57597"/>
    </ligand>
</feature>
<feature type="binding site" evidence="14">
    <location>
        <position position="18"/>
    </location>
    <ligand>
        <name>NADPH</name>
        <dbReference type="ChEBI" id="CHEBI:57783"/>
    </ligand>
</feature>
<feature type="binding site" evidence="14">
    <location>
        <position position="261"/>
    </location>
    <ligand>
        <name>sn-glycerol 3-phosphate</name>
        <dbReference type="ChEBI" id="CHEBI:57597"/>
    </ligand>
</feature>
<feature type="binding site" evidence="16">
    <location>
        <position position="112"/>
    </location>
    <ligand>
        <name>substrate</name>
    </ligand>
</feature>
<comment type="caution">
    <text evidence="14">Lacks conserved residue(s) required for the propagation of feature annotation.</text>
</comment>
<dbReference type="GO" id="GO:0141152">
    <property type="term" value="F:glycerol-3-phosphate dehydrogenase (NAD+) activity"/>
    <property type="evidence" value="ECO:0007669"/>
    <property type="project" value="RHEA"/>
</dbReference>
<gene>
    <name evidence="14" type="primary">gpsA</name>
    <name evidence="21" type="ORF">HMPREF9698_01452</name>
</gene>
<feature type="binding site" evidence="16">
    <location>
        <begin position="262"/>
        <end position="263"/>
    </location>
    <ligand>
        <name>substrate</name>
    </ligand>
</feature>
<keyword evidence="14" id="KW-0963">Cytoplasm</keyword>
<feature type="domain" description="Glycerol-3-phosphate dehydrogenase NAD-dependent N-terminal" evidence="19">
    <location>
        <begin position="9"/>
        <end position="166"/>
    </location>
</feature>
<feature type="binding site" evidence="14">
    <location>
        <position position="38"/>
    </location>
    <ligand>
        <name>NADPH</name>
        <dbReference type="ChEBI" id="CHEBI:57783"/>
    </ligand>
</feature>
<evidence type="ECO:0000256" key="10">
    <source>
        <dbReference type="ARBA" id="ARBA00052716"/>
    </source>
</evidence>
<evidence type="ECO:0000313" key="22">
    <source>
        <dbReference type="Proteomes" id="UP000009875"/>
    </source>
</evidence>
<sequence>MINQARPEKVTVLGAGSWGTALANVLIENGHDVLLWTRSSDQAQEINQKKTNHHYLKDTHLPDSIRATSDLIEAVGHSDILLFVVPTSAIRPVAQEVAGLVTKEVTIIHAAKGLEGGSYLRISQILDQELPADLVKGIVALSGPSHAEEVVKHDLTSITAASENPDQARFTQKLFINDYFRVYTNPDIIGVEIGAALKNIIALGSGIIDGYGYGDNARAGLITRGLAEISRLGQAIGAQALTFIGLSGVGDLIVTCSSPHSRNYQAGRLLGQGQDLESALDSIGMVVEGVYTTQAAYDLSQKMGIEMPITEAIYQILYDDLSVGQAITSLMNRRGKSEA</sequence>
<dbReference type="AlphaFoldDB" id="K9EBU5"/>
<dbReference type="eggNOG" id="COG0240">
    <property type="taxonomic scope" value="Bacteria"/>
</dbReference>
<comment type="caution">
    <text evidence="21">The sequence shown here is derived from an EMBL/GenBank/DDBJ whole genome shotgun (WGS) entry which is preliminary data.</text>
</comment>
<evidence type="ECO:0000256" key="3">
    <source>
        <dbReference type="ARBA" id="ARBA00022741"/>
    </source>
</evidence>
<evidence type="ECO:0000313" key="21">
    <source>
        <dbReference type="EMBL" id="EKU93291.1"/>
    </source>
</evidence>
<feature type="domain" description="Glycerol-3-phosphate dehydrogenase NAD-dependent C-terminal" evidence="20">
    <location>
        <begin position="187"/>
        <end position="327"/>
    </location>
</feature>
<dbReference type="NCBIfam" id="NF000941">
    <property type="entry name" value="PRK00094.1-3"/>
    <property type="match status" value="1"/>
</dbReference>
<dbReference type="RefSeq" id="WP_003778570.1">
    <property type="nucleotide sequence ID" value="NZ_JH992960.1"/>
</dbReference>
<dbReference type="HAMAP" id="MF_00394">
    <property type="entry name" value="NAD_Glyc3P_dehydrog"/>
    <property type="match status" value="1"/>
</dbReference>
<dbReference type="InterPro" id="IPR013328">
    <property type="entry name" value="6PGD_dom2"/>
</dbReference>
<keyword evidence="8 14" id="KW-0594">Phospholipid biosynthesis</keyword>
<evidence type="ECO:0000256" key="6">
    <source>
        <dbReference type="ARBA" id="ARBA00023027"/>
    </source>
</evidence>
<keyword evidence="6 14" id="KW-0520">NAD</keyword>
<dbReference type="InterPro" id="IPR006168">
    <property type="entry name" value="G3P_DH_NAD-dep"/>
</dbReference>
<dbReference type="UniPathway" id="UPA00940"/>
<dbReference type="Gene3D" id="1.10.1040.10">
    <property type="entry name" value="N-(1-d-carboxylethyl)-l-norvaline Dehydrogenase, domain 2"/>
    <property type="match status" value="1"/>
</dbReference>
<comment type="pathway">
    <text evidence="14">Membrane lipid metabolism; glycerophospholipid metabolism.</text>
</comment>
<evidence type="ECO:0000256" key="12">
    <source>
        <dbReference type="ARBA" id="ARBA00069372"/>
    </source>
</evidence>
<evidence type="ECO:0000256" key="15">
    <source>
        <dbReference type="PIRSR" id="PIRSR000114-1"/>
    </source>
</evidence>
<evidence type="ECO:0000256" key="17">
    <source>
        <dbReference type="PIRSR" id="PIRSR000114-3"/>
    </source>
</evidence>
<organism evidence="21 22">
    <name type="scientific">Alloiococcus otitis ATCC 51267</name>
    <dbReference type="NCBI Taxonomy" id="883081"/>
    <lineage>
        <taxon>Bacteria</taxon>
        <taxon>Bacillati</taxon>
        <taxon>Bacillota</taxon>
        <taxon>Bacilli</taxon>
        <taxon>Lactobacillales</taxon>
        <taxon>Carnobacteriaceae</taxon>
        <taxon>Alloiococcus</taxon>
    </lineage>
</organism>
<evidence type="ECO:0000256" key="13">
    <source>
        <dbReference type="ARBA" id="ARBA00080511"/>
    </source>
</evidence>
<dbReference type="SUPFAM" id="SSF48179">
    <property type="entry name" value="6-phosphogluconate dehydrogenase C-terminal domain-like"/>
    <property type="match status" value="1"/>
</dbReference>
<dbReference type="GO" id="GO:0008654">
    <property type="term" value="P:phospholipid biosynthetic process"/>
    <property type="evidence" value="ECO:0007669"/>
    <property type="project" value="UniProtKB-KW"/>
</dbReference>
<evidence type="ECO:0000256" key="11">
    <source>
        <dbReference type="ARBA" id="ARBA00066687"/>
    </source>
</evidence>
<feature type="binding site" evidence="17">
    <location>
        <begin position="14"/>
        <end position="19"/>
    </location>
    <ligand>
        <name>NAD(+)</name>
        <dbReference type="ChEBI" id="CHEBI:57540"/>
    </ligand>
</feature>
<reference evidence="21 22" key="1">
    <citation type="submission" date="2012-09" db="EMBL/GenBank/DDBJ databases">
        <title>The Genome Sequence of Alloiococcus otitis ATCC 51267.</title>
        <authorList>
            <consortium name="The Broad Institute Genome Sequencing Platform"/>
            <person name="Earl A."/>
            <person name="Ward D."/>
            <person name="Feldgarden M."/>
            <person name="Gevers D."/>
            <person name="Huys G."/>
            <person name="Walker B."/>
            <person name="Young S.K."/>
            <person name="Zeng Q."/>
            <person name="Gargeya S."/>
            <person name="Fitzgerald M."/>
            <person name="Haas B."/>
            <person name="Abouelleil A."/>
            <person name="Alvarado L."/>
            <person name="Arachchi H.M."/>
            <person name="Berlin A.M."/>
            <person name="Chapman S.B."/>
            <person name="Goldberg J."/>
            <person name="Griggs A."/>
            <person name="Gujja S."/>
            <person name="Hansen M."/>
            <person name="Howarth C."/>
            <person name="Imamovic A."/>
            <person name="Larimer J."/>
            <person name="McCowen C."/>
            <person name="Montmayeur A."/>
            <person name="Murphy C."/>
            <person name="Neiman D."/>
            <person name="Pearson M."/>
            <person name="Priest M."/>
            <person name="Roberts A."/>
            <person name="Saif S."/>
            <person name="Shea T."/>
            <person name="Sisk P."/>
            <person name="Sykes S."/>
            <person name="Wortman J."/>
            <person name="Nusbaum C."/>
            <person name="Birren B."/>
        </authorList>
    </citation>
    <scope>NUCLEOTIDE SEQUENCE [LARGE SCALE GENOMIC DNA]</scope>
    <source>
        <strain evidence="21 22">ATCC 51267</strain>
    </source>
</reference>
<evidence type="ECO:0000256" key="9">
    <source>
        <dbReference type="ARBA" id="ARBA00023264"/>
    </source>
</evidence>
<keyword evidence="2 14" id="KW-0444">Lipid biosynthesis</keyword>
<dbReference type="GO" id="GO:0046168">
    <property type="term" value="P:glycerol-3-phosphate catabolic process"/>
    <property type="evidence" value="ECO:0007669"/>
    <property type="project" value="InterPro"/>
</dbReference>
<evidence type="ECO:0000256" key="16">
    <source>
        <dbReference type="PIRSR" id="PIRSR000114-2"/>
    </source>
</evidence>
<keyword evidence="9 14" id="KW-1208">Phospholipid metabolism</keyword>
<dbReference type="NCBIfam" id="NF000942">
    <property type="entry name" value="PRK00094.1-4"/>
    <property type="match status" value="1"/>
</dbReference>
<comment type="similarity">
    <text evidence="1 14 18">Belongs to the NAD-dependent glycerol-3-phosphate dehydrogenase family.</text>
</comment>
<comment type="subcellular location">
    <subcellularLocation>
        <location evidence="14">Cytoplasm</location>
    </subcellularLocation>
</comment>
<keyword evidence="4 14" id="KW-0521">NADP</keyword>
<comment type="catalytic activity">
    <reaction evidence="14">
        <text>sn-glycerol 3-phosphate + NAD(+) = dihydroxyacetone phosphate + NADH + H(+)</text>
        <dbReference type="Rhea" id="RHEA:11092"/>
        <dbReference type="ChEBI" id="CHEBI:15378"/>
        <dbReference type="ChEBI" id="CHEBI:57540"/>
        <dbReference type="ChEBI" id="CHEBI:57597"/>
        <dbReference type="ChEBI" id="CHEBI:57642"/>
        <dbReference type="ChEBI" id="CHEBI:57945"/>
        <dbReference type="EC" id="1.1.1.94"/>
    </reaction>
</comment>
<dbReference type="PATRIC" id="fig|883081.3.peg.1291"/>
<dbReference type="GO" id="GO:0006650">
    <property type="term" value="P:glycerophospholipid metabolic process"/>
    <property type="evidence" value="ECO:0007669"/>
    <property type="project" value="UniProtKB-UniRule"/>
</dbReference>
<dbReference type="GO" id="GO:0005975">
    <property type="term" value="P:carbohydrate metabolic process"/>
    <property type="evidence" value="ECO:0007669"/>
    <property type="project" value="InterPro"/>
</dbReference>
<dbReference type="Proteomes" id="UP000009875">
    <property type="component" value="Unassembled WGS sequence"/>
</dbReference>
<feature type="binding site" evidence="14">
    <location>
        <position position="198"/>
    </location>
    <ligand>
        <name>sn-glycerol 3-phosphate</name>
        <dbReference type="ChEBI" id="CHEBI:57597"/>
    </ligand>
</feature>
<keyword evidence="5 14" id="KW-0560">Oxidoreductase</keyword>
<feature type="binding site" evidence="17">
    <location>
        <position position="262"/>
    </location>
    <ligand>
        <name>NAD(+)</name>
        <dbReference type="ChEBI" id="CHEBI:57540"/>
    </ligand>
</feature>
<name>K9EBU5_9LACT</name>
<dbReference type="InterPro" id="IPR008927">
    <property type="entry name" value="6-PGluconate_DH-like_C_sf"/>
</dbReference>
<feature type="binding site" evidence="14">
    <location>
        <position position="147"/>
    </location>
    <ligand>
        <name>NADPH</name>
        <dbReference type="ChEBI" id="CHEBI:57783"/>
    </ligand>
</feature>
<dbReference type="GO" id="GO:0046167">
    <property type="term" value="P:glycerol-3-phosphate biosynthetic process"/>
    <property type="evidence" value="ECO:0007669"/>
    <property type="project" value="UniProtKB-UniRule"/>
</dbReference>
<dbReference type="InterPro" id="IPR011128">
    <property type="entry name" value="G3P_DH_NAD-dep_N"/>
</dbReference>
<feature type="binding site" evidence="14">
    <location>
        <position position="263"/>
    </location>
    <ligand>
        <name>sn-glycerol 3-phosphate</name>
        <dbReference type="ChEBI" id="CHEBI:57597"/>
    </ligand>
</feature>
<dbReference type="Pfam" id="PF01210">
    <property type="entry name" value="NAD_Gly3P_dh_N"/>
    <property type="match status" value="1"/>
</dbReference>
<evidence type="ECO:0000256" key="1">
    <source>
        <dbReference type="ARBA" id="ARBA00011009"/>
    </source>
</evidence>
<dbReference type="InterPro" id="IPR036291">
    <property type="entry name" value="NAD(P)-bd_dom_sf"/>
</dbReference>
<evidence type="ECO:0000256" key="5">
    <source>
        <dbReference type="ARBA" id="ARBA00023002"/>
    </source>
</evidence>
<feature type="binding site" evidence="14">
    <location>
        <position position="262"/>
    </location>
    <ligand>
        <name>sn-glycerol 3-phosphate</name>
        <dbReference type="ChEBI" id="CHEBI:57597"/>
    </ligand>
</feature>
<dbReference type="GO" id="GO:0005829">
    <property type="term" value="C:cytosol"/>
    <property type="evidence" value="ECO:0007669"/>
    <property type="project" value="TreeGrafter"/>
</dbReference>
<dbReference type="GO" id="GO:0141153">
    <property type="term" value="F:glycerol-3-phosphate dehydrogenase (NADP+) activity"/>
    <property type="evidence" value="ECO:0007669"/>
    <property type="project" value="RHEA"/>
</dbReference>
<feature type="binding site" evidence="14">
    <location>
        <position position="17"/>
    </location>
    <ligand>
        <name>NADPH</name>
        <dbReference type="ChEBI" id="CHEBI:57783"/>
    </ligand>
</feature>
<dbReference type="SUPFAM" id="SSF51735">
    <property type="entry name" value="NAD(P)-binding Rossmann-fold domains"/>
    <property type="match status" value="1"/>
</dbReference>